<keyword evidence="2" id="KW-1003">Cell membrane</keyword>
<dbReference type="Proteomes" id="UP001177140">
    <property type="component" value="Unassembled WGS sequence"/>
</dbReference>
<dbReference type="Pfam" id="PF07983">
    <property type="entry name" value="X8"/>
    <property type="match status" value="1"/>
</dbReference>
<keyword evidence="3" id="KW-0449">Lipoprotein</keyword>
<keyword evidence="7" id="KW-0325">Glycoprotein</keyword>
<evidence type="ECO:0000256" key="2">
    <source>
        <dbReference type="ARBA" id="ARBA00022475"/>
    </source>
</evidence>
<evidence type="ECO:0000256" key="7">
    <source>
        <dbReference type="ARBA" id="ARBA00023180"/>
    </source>
</evidence>
<dbReference type="InterPro" id="IPR044788">
    <property type="entry name" value="X8_dom_prot"/>
</dbReference>
<evidence type="ECO:0000256" key="5">
    <source>
        <dbReference type="ARBA" id="ARBA00023136"/>
    </source>
</evidence>
<name>A0AA41RSD2_PAPNU</name>
<evidence type="ECO:0000256" key="1">
    <source>
        <dbReference type="ARBA" id="ARBA00004609"/>
    </source>
</evidence>
<feature type="domain" description="X8" evidence="8">
    <location>
        <begin position="22"/>
        <end position="107"/>
    </location>
</feature>
<organism evidence="9 10">
    <name type="scientific">Papaver nudicaule</name>
    <name type="common">Iceland poppy</name>
    <dbReference type="NCBI Taxonomy" id="74823"/>
    <lineage>
        <taxon>Eukaryota</taxon>
        <taxon>Viridiplantae</taxon>
        <taxon>Streptophyta</taxon>
        <taxon>Embryophyta</taxon>
        <taxon>Tracheophyta</taxon>
        <taxon>Spermatophyta</taxon>
        <taxon>Magnoliopsida</taxon>
        <taxon>Ranunculales</taxon>
        <taxon>Papaveraceae</taxon>
        <taxon>Papaveroideae</taxon>
        <taxon>Papaver</taxon>
    </lineage>
</organism>
<evidence type="ECO:0000259" key="8">
    <source>
        <dbReference type="SMART" id="SM00768"/>
    </source>
</evidence>
<evidence type="ECO:0000256" key="4">
    <source>
        <dbReference type="ARBA" id="ARBA00022729"/>
    </source>
</evidence>
<keyword evidence="6" id="KW-1015">Disulfide bond</keyword>
<dbReference type="GO" id="GO:0009506">
    <property type="term" value="C:plasmodesma"/>
    <property type="evidence" value="ECO:0007669"/>
    <property type="project" value="UniProtKB-ARBA"/>
</dbReference>
<dbReference type="PANTHER" id="PTHR31044">
    <property type="entry name" value="BETA-1,3 GLUCANASE"/>
    <property type="match status" value="1"/>
</dbReference>
<keyword evidence="5" id="KW-0472">Membrane</keyword>
<evidence type="ECO:0000313" key="9">
    <source>
        <dbReference type="EMBL" id="MCL7022781.1"/>
    </source>
</evidence>
<evidence type="ECO:0000313" key="10">
    <source>
        <dbReference type="Proteomes" id="UP001177140"/>
    </source>
</evidence>
<keyword evidence="3" id="KW-0336">GPI-anchor</keyword>
<evidence type="ECO:0000256" key="3">
    <source>
        <dbReference type="ARBA" id="ARBA00022622"/>
    </source>
</evidence>
<comment type="subcellular location">
    <subcellularLocation>
        <location evidence="1">Cell membrane</location>
        <topology evidence="1">Lipid-anchor</topology>
        <topology evidence="1">GPI-anchor</topology>
    </subcellularLocation>
</comment>
<dbReference type="AlphaFoldDB" id="A0AA41RSD2"/>
<evidence type="ECO:0000256" key="6">
    <source>
        <dbReference type="ARBA" id="ARBA00023157"/>
    </source>
</evidence>
<dbReference type="SMART" id="SM00768">
    <property type="entry name" value="X8"/>
    <property type="match status" value="1"/>
</dbReference>
<dbReference type="FunFam" id="1.20.58.1040:FF:000001">
    <property type="entry name" value="Glucan endo-1,3-beta-glucosidase 4"/>
    <property type="match status" value="1"/>
</dbReference>
<dbReference type="InterPro" id="IPR012946">
    <property type="entry name" value="X8"/>
</dbReference>
<sequence length="109" mass="11846">MTRELTGSFSCSFVISHYVLQTWCVARTGLLESALQPALDYACGIPGANCSAIQQMGTCYNPNSLQHHASYAFNNYYHKDPSPSNCDFGGTAMIVHKDPSKTQLCSSTS</sequence>
<accession>A0AA41RSD2</accession>
<keyword evidence="10" id="KW-1185">Reference proteome</keyword>
<gene>
    <name evidence="9" type="ORF">MKW94_024365</name>
</gene>
<proteinExistence type="predicted"/>
<dbReference type="GO" id="GO:0098552">
    <property type="term" value="C:side of membrane"/>
    <property type="evidence" value="ECO:0007669"/>
    <property type="project" value="UniProtKB-KW"/>
</dbReference>
<dbReference type="PANTHER" id="PTHR31044:SF120">
    <property type="entry name" value="CARBOHYDRATE-BINDING X8 DOMAIN SUPERFAMILY PROTEIN"/>
    <property type="match status" value="1"/>
</dbReference>
<dbReference type="EMBL" id="JAJJMA010014842">
    <property type="protein sequence ID" value="MCL7022781.1"/>
    <property type="molecule type" value="Genomic_DNA"/>
</dbReference>
<reference evidence="9" key="1">
    <citation type="submission" date="2022-03" db="EMBL/GenBank/DDBJ databases">
        <title>A functionally conserved STORR gene fusion in Papaver species that diverged 16.8 million years ago.</title>
        <authorList>
            <person name="Catania T."/>
        </authorList>
    </citation>
    <scope>NUCLEOTIDE SEQUENCE</scope>
    <source>
        <strain evidence="9">S-191538</strain>
    </source>
</reference>
<dbReference type="Gene3D" id="1.20.58.1040">
    <property type="match status" value="1"/>
</dbReference>
<dbReference type="GO" id="GO:0005886">
    <property type="term" value="C:plasma membrane"/>
    <property type="evidence" value="ECO:0007669"/>
    <property type="project" value="UniProtKB-SubCell"/>
</dbReference>
<comment type="caution">
    <text evidence="9">The sequence shown here is derived from an EMBL/GenBank/DDBJ whole genome shotgun (WGS) entry which is preliminary data.</text>
</comment>
<protein>
    <recommendedName>
        <fullName evidence="8">X8 domain-containing protein</fullName>
    </recommendedName>
</protein>
<keyword evidence="4" id="KW-0732">Signal</keyword>